<name>A0A7R9DXI7_9NEOP</name>
<evidence type="ECO:0000256" key="1">
    <source>
        <dbReference type="SAM" id="MobiDB-lite"/>
    </source>
</evidence>
<feature type="region of interest" description="Disordered" evidence="1">
    <location>
        <begin position="70"/>
        <end position="98"/>
    </location>
</feature>
<dbReference type="PROSITE" id="PS51673">
    <property type="entry name" value="SUZ"/>
    <property type="match status" value="1"/>
</dbReference>
<dbReference type="Pfam" id="PF12752">
    <property type="entry name" value="SUZ"/>
    <property type="match status" value="1"/>
</dbReference>
<dbReference type="EMBL" id="OB792659">
    <property type="protein sequence ID" value="CAD7423259.1"/>
    <property type="molecule type" value="Genomic_DNA"/>
</dbReference>
<dbReference type="InterPro" id="IPR039228">
    <property type="entry name" value="SZRD1"/>
</dbReference>
<accession>A0A7R9DXI7</accession>
<evidence type="ECO:0000313" key="3">
    <source>
        <dbReference type="EMBL" id="CAD7423259.1"/>
    </source>
</evidence>
<proteinExistence type="predicted"/>
<dbReference type="PANTHER" id="PTHR31796:SF2">
    <property type="entry name" value="SUZ DOMAIN-CONTAINING PROTEIN 1"/>
    <property type="match status" value="1"/>
</dbReference>
<feature type="domain" description="SUZ" evidence="2">
    <location>
        <begin position="46"/>
        <end position="114"/>
    </location>
</feature>
<organism evidence="3">
    <name type="scientific">Timema monikensis</name>
    <dbReference type="NCBI Taxonomy" id="170555"/>
    <lineage>
        <taxon>Eukaryota</taxon>
        <taxon>Metazoa</taxon>
        <taxon>Ecdysozoa</taxon>
        <taxon>Arthropoda</taxon>
        <taxon>Hexapoda</taxon>
        <taxon>Insecta</taxon>
        <taxon>Pterygota</taxon>
        <taxon>Neoptera</taxon>
        <taxon>Polyneoptera</taxon>
        <taxon>Phasmatodea</taxon>
        <taxon>Timematodea</taxon>
        <taxon>Timematoidea</taxon>
        <taxon>Timematidae</taxon>
        <taxon>Timema</taxon>
    </lineage>
</organism>
<dbReference type="InterPro" id="IPR024771">
    <property type="entry name" value="SUZ"/>
</dbReference>
<gene>
    <name evidence="3" type="ORF">TMSB3V08_LOCUS250</name>
</gene>
<sequence>MAAREEVNVIESWEDIEESGILDKKLLQSESLSQEEPEIMSQGMVSGPIILRDDSFGPQEPTVKILKRPQRTINGHSDSPILNGDLKPRQPVKTLQQREQEYAEARLRILGEARSPEEQLQAVTNDRDRHSSYVRLHLTQRRLDMYVGVCECVVHCNRDWYRIVPSGVQ</sequence>
<dbReference type="AlphaFoldDB" id="A0A7R9DXI7"/>
<protein>
    <recommendedName>
        <fullName evidence="2">SUZ domain-containing protein</fullName>
    </recommendedName>
</protein>
<evidence type="ECO:0000259" key="2">
    <source>
        <dbReference type="PROSITE" id="PS51673"/>
    </source>
</evidence>
<reference evidence="3" key="1">
    <citation type="submission" date="2020-11" db="EMBL/GenBank/DDBJ databases">
        <authorList>
            <person name="Tran Van P."/>
        </authorList>
    </citation>
    <scope>NUCLEOTIDE SEQUENCE</scope>
</reference>
<dbReference type="PANTHER" id="PTHR31796">
    <property type="entry name" value="SUZ DOMAIN-CONTAINING PROTEIN 1"/>
    <property type="match status" value="1"/>
</dbReference>